<dbReference type="InterPro" id="IPR011047">
    <property type="entry name" value="Quinoprotein_ADH-like_sf"/>
</dbReference>
<keyword evidence="3" id="KW-0418">Kinase</keyword>
<feature type="binding site" evidence="5">
    <location>
        <position position="44"/>
    </location>
    <ligand>
        <name>ATP</name>
        <dbReference type="ChEBI" id="CHEBI:30616"/>
    </ligand>
</feature>
<comment type="caution">
    <text evidence="8">The sequence shown here is derived from an EMBL/GenBank/DDBJ whole genome shotgun (WGS) entry which is preliminary data.</text>
</comment>
<evidence type="ECO:0000256" key="4">
    <source>
        <dbReference type="ARBA" id="ARBA00022840"/>
    </source>
</evidence>
<dbReference type="InterPro" id="IPR011009">
    <property type="entry name" value="Kinase-like_dom_sf"/>
</dbReference>
<feature type="domain" description="Protein kinase" evidence="7">
    <location>
        <begin position="16"/>
        <end position="265"/>
    </location>
</feature>
<dbReference type="Pfam" id="PF13360">
    <property type="entry name" value="PQQ_2"/>
    <property type="match status" value="1"/>
</dbReference>
<protein>
    <recommendedName>
        <fullName evidence="7">Protein kinase domain-containing protein</fullName>
    </recommendedName>
</protein>
<evidence type="ECO:0000256" key="3">
    <source>
        <dbReference type="ARBA" id="ARBA00022777"/>
    </source>
</evidence>
<dbReference type="SUPFAM" id="SSF56112">
    <property type="entry name" value="Protein kinase-like (PK-like)"/>
    <property type="match status" value="1"/>
</dbReference>
<evidence type="ECO:0000313" key="9">
    <source>
        <dbReference type="Proteomes" id="UP000222531"/>
    </source>
</evidence>
<feature type="region of interest" description="Disordered" evidence="6">
    <location>
        <begin position="366"/>
        <end position="386"/>
    </location>
</feature>
<dbReference type="GO" id="GO:0004674">
    <property type="term" value="F:protein serine/threonine kinase activity"/>
    <property type="evidence" value="ECO:0007669"/>
    <property type="project" value="TreeGrafter"/>
</dbReference>
<sequence>MPFPLHHDDPQQLGTYRLVARLGSGGMGTVYLGRSPGGRTVALKTMHARLASDPELRARFRLETDAARVIGGEYGAAVVDADPLAPTPWLATEYVLGPPLDEAVALAGPLPERSVRALGAVLAEALGQLHRSDVVHRDLKPSNILVTAFGPKVIDFGIARAVGDERLTRLGSTVGTPAFMSPEQAAGLDHTAAGDVFALAGVLVHAATGNGPFGTGRAADLLYRVRYAEPGLTGVPAALVPLLARCLDKDPARRPGTAELAHLLRDGDGPYGAGSHGGAGYGDFADRLPEVLLAEIARRACEVWEVRAHRLPAPPESRDAQVATTRSAGVSRRRLLGVTGGSLLGLAGAGAGAWAWFGRGDGAASASPSAPASASASAGSSAEGVPHVPTRAVWSARVEQVDDLLPPLVVGDQFVVLTKKGLVGLDATSRKEKWTCGKVQRAWQATTDGERVYAFVPGEKGGAPVVTVCSVNLANGEPEPLGEGIAVVDADVTAAHLLTAADGVVYLIARTGRPGATATERTAGWRLVAIDARTGRERWRQPLDDGGEYEPQSANARLVGRAVGGQLLLTRPWYEGHADRLQAWRAGQGAIAWRQVLLRGEADSSFVLPGRLAADNARVYFGSDRLSARHVSDGRRAWEFGPGRDVGGIAKGARRYGRPTVEGGVVYAAEGTRRIVAVSAASGELLWQTDLDAAMTPGLDIPPVAGERYLYVHATANGPGNTRGARSRDQLVAIDLHSHRTAWAMAVPDGLGRNLVAHERARVLVYGSGGLVCAVPFA</sequence>
<dbReference type="PROSITE" id="PS50011">
    <property type="entry name" value="PROTEIN_KINASE_DOM"/>
    <property type="match status" value="1"/>
</dbReference>
<dbReference type="RefSeq" id="WP_099200926.1">
    <property type="nucleotide sequence ID" value="NZ_NHZO01000154.1"/>
</dbReference>
<dbReference type="PROSITE" id="PS00108">
    <property type="entry name" value="PROTEIN_KINASE_ST"/>
    <property type="match status" value="1"/>
</dbReference>
<dbReference type="SMART" id="SM00220">
    <property type="entry name" value="S_TKc"/>
    <property type="match status" value="1"/>
</dbReference>
<dbReference type="InterPro" id="IPR015943">
    <property type="entry name" value="WD40/YVTN_repeat-like_dom_sf"/>
</dbReference>
<reference evidence="8 9" key="1">
    <citation type="journal article" date="2017" name="Biochemistry">
        <title>Identification of the Biosynthetic Pathway for the Antibiotic Bicyclomycin.</title>
        <authorList>
            <person name="Patteson J."/>
            <person name="Cai W."/>
            <person name="Johnson R.A."/>
            <person name="Santa Maria K."/>
            <person name="Li B."/>
        </authorList>
    </citation>
    <scope>NUCLEOTIDE SEQUENCE [LARGE SCALE GENOMIC DNA]</scope>
    <source>
        <strain evidence="8 9">ATCC 21532</strain>
    </source>
</reference>
<dbReference type="InterPro" id="IPR017441">
    <property type="entry name" value="Protein_kinase_ATP_BS"/>
</dbReference>
<feature type="compositionally biased region" description="Low complexity" evidence="6">
    <location>
        <begin position="366"/>
        <end position="382"/>
    </location>
</feature>
<keyword evidence="9" id="KW-1185">Reference proteome</keyword>
<dbReference type="Proteomes" id="UP000222531">
    <property type="component" value="Unassembled WGS sequence"/>
</dbReference>
<evidence type="ECO:0000313" key="8">
    <source>
        <dbReference type="EMBL" id="PHQ48963.1"/>
    </source>
</evidence>
<keyword evidence="1" id="KW-0808">Transferase</keyword>
<dbReference type="EMBL" id="NHZO01000154">
    <property type="protein sequence ID" value="PHQ48963.1"/>
    <property type="molecule type" value="Genomic_DNA"/>
</dbReference>
<dbReference type="Gene3D" id="2.130.10.10">
    <property type="entry name" value="YVTN repeat-like/Quinoprotein amine dehydrogenase"/>
    <property type="match status" value="1"/>
</dbReference>
<dbReference type="Gene3D" id="1.10.510.10">
    <property type="entry name" value="Transferase(Phosphotransferase) domain 1"/>
    <property type="match status" value="1"/>
</dbReference>
<evidence type="ECO:0000256" key="5">
    <source>
        <dbReference type="PROSITE-ProRule" id="PRU10141"/>
    </source>
</evidence>
<keyword evidence="4 5" id="KW-0067">ATP-binding</keyword>
<dbReference type="Gene3D" id="3.30.200.20">
    <property type="entry name" value="Phosphorylase Kinase, domain 1"/>
    <property type="match status" value="1"/>
</dbReference>
<dbReference type="InterPro" id="IPR018391">
    <property type="entry name" value="PQQ_b-propeller_rpt"/>
</dbReference>
<proteinExistence type="predicted"/>
<dbReference type="CDD" id="cd14014">
    <property type="entry name" value="STKc_PknB_like"/>
    <property type="match status" value="1"/>
</dbReference>
<evidence type="ECO:0000259" key="7">
    <source>
        <dbReference type="PROSITE" id="PS50011"/>
    </source>
</evidence>
<evidence type="ECO:0000256" key="2">
    <source>
        <dbReference type="ARBA" id="ARBA00022741"/>
    </source>
</evidence>
<dbReference type="InterPro" id="IPR008271">
    <property type="entry name" value="Ser/Thr_kinase_AS"/>
</dbReference>
<organism evidence="8 9">
    <name type="scientific">Streptomyces cinnamoneus</name>
    <name type="common">Streptoverticillium cinnamoneum</name>
    <dbReference type="NCBI Taxonomy" id="53446"/>
    <lineage>
        <taxon>Bacteria</taxon>
        <taxon>Bacillati</taxon>
        <taxon>Actinomycetota</taxon>
        <taxon>Actinomycetes</taxon>
        <taxon>Kitasatosporales</taxon>
        <taxon>Streptomycetaceae</taxon>
        <taxon>Streptomyces</taxon>
        <taxon>Streptomyces cinnamoneus group</taxon>
    </lineage>
</organism>
<dbReference type="SMART" id="SM00564">
    <property type="entry name" value="PQQ"/>
    <property type="match status" value="5"/>
</dbReference>
<dbReference type="PROSITE" id="PS00107">
    <property type="entry name" value="PROTEIN_KINASE_ATP"/>
    <property type="match status" value="1"/>
</dbReference>
<dbReference type="GO" id="GO:0005524">
    <property type="term" value="F:ATP binding"/>
    <property type="evidence" value="ECO:0007669"/>
    <property type="project" value="UniProtKB-UniRule"/>
</dbReference>
<dbReference type="Pfam" id="PF00069">
    <property type="entry name" value="Pkinase"/>
    <property type="match status" value="1"/>
</dbReference>
<dbReference type="InterPro" id="IPR002372">
    <property type="entry name" value="PQQ_rpt_dom"/>
</dbReference>
<evidence type="ECO:0000256" key="1">
    <source>
        <dbReference type="ARBA" id="ARBA00022679"/>
    </source>
</evidence>
<dbReference type="InterPro" id="IPR000719">
    <property type="entry name" value="Prot_kinase_dom"/>
</dbReference>
<dbReference type="AlphaFoldDB" id="A0A2G1XCJ9"/>
<dbReference type="OrthoDB" id="9762169at2"/>
<evidence type="ECO:0000256" key="6">
    <source>
        <dbReference type="SAM" id="MobiDB-lite"/>
    </source>
</evidence>
<keyword evidence="2 5" id="KW-0547">Nucleotide-binding</keyword>
<accession>A0A2G1XCJ9</accession>
<dbReference type="PANTHER" id="PTHR43289:SF34">
    <property type="entry name" value="SERINE_THREONINE-PROTEIN KINASE YBDM-RELATED"/>
    <property type="match status" value="1"/>
</dbReference>
<gene>
    <name evidence="8" type="ORF">BLA24_22925</name>
</gene>
<name>A0A2G1XCJ9_STRCJ</name>
<dbReference type="PANTHER" id="PTHR43289">
    <property type="entry name" value="MITOGEN-ACTIVATED PROTEIN KINASE KINASE KINASE 20-RELATED"/>
    <property type="match status" value="1"/>
</dbReference>
<dbReference type="SUPFAM" id="SSF50998">
    <property type="entry name" value="Quinoprotein alcohol dehydrogenase-like"/>
    <property type="match status" value="1"/>
</dbReference>